<dbReference type="EnsemblMetazoa" id="AALB016350-RA">
    <property type="protein sequence ID" value="AALB016350-PA"/>
    <property type="gene ID" value="AALB016350"/>
</dbReference>
<dbReference type="FunFam" id="4.10.280.10:FF:000034">
    <property type="entry name" value="MAX network transcriptional repressor"/>
    <property type="match status" value="1"/>
</dbReference>
<keyword evidence="3" id="KW-0805">Transcription regulation</keyword>
<reference evidence="14" key="2">
    <citation type="submission" date="2022-08" db="UniProtKB">
        <authorList>
            <consortium name="EnsemblMetazoa"/>
        </authorList>
    </citation>
    <scope>IDENTIFICATION</scope>
    <source>
        <strain evidence="14">STECLA/ALBI9_A</strain>
    </source>
</reference>
<dbReference type="GeneID" id="118460359"/>
<dbReference type="RefSeq" id="XP_035780501.1">
    <property type="nucleotide sequence ID" value="XM_035924608.1"/>
</dbReference>
<evidence type="ECO:0000256" key="12">
    <source>
        <dbReference type="SAM" id="MobiDB-lite"/>
    </source>
</evidence>
<evidence type="ECO:0000256" key="9">
    <source>
        <dbReference type="ARBA" id="ARBA00070444"/>
    </source>
</evidence>
<feature type="domain" description="BHLH" evidence="13">
    <location>
        <begin position="551"/>
        <end position="603"/>
    </location>
</feature>
<feature type="compositionally biased region" description="Polar residues" evidence="12">
    <location>
        <begin position="51"/>
        <end position="61"/>
    </location>
</feature>
<protein>
    <recommendedName>
        <fullName evidence="9">Max-binding protein MNT</fullName>
    </recommendedName>
    <alternativeName>
        <fullName evidence="10">Myc antagonist MNT</fullName>
    </alternativeName>
</protein>
<keyword evidence="11" id="KW-0175">Coiled coil</keyword>
<feature type="region of interest" description="Disordered" evidence="12">
    <location>
        <begin position="360"/>
        <end position="393"/>
    </location>
</feature>
<evidence type="ECO:0000259" key="13">
    <source>
        <dbReference type="PROSITE" id="PS50888"/>
    </source>
</evidence>
<evidence type="ECO:0000256" key="11">
    <source>
        <dbReference type="SAM" id="Coils"/>
    </source>
</evidence>
<feature type="compositionally biased region" description="Low complexity" evidence="12">
    <location>
        <begin position="253"/>
        <end position="266"/>
    </location>
</feature>
<keyword evidence="4" id="KW-0238">DNA-binding</keyword>
<keyword evidence="6" id="KW-0539">Nucleus</keyword>
<organism evidence="14 15">
    <name type="scientific">Anopheles albimanus</name>
    <name type="common">New world malaria mosquito</name>
    <dbReference type="NCBI Taxonomy" id="7167"/>
    <lineage>
        <taxon>Eukaryota</taxon>
        <taxon>Metazoa</taxon>
        <taxon>Ecdysozoa</taxon>
        <taxon>Arthropoda</taxon>
        <taxon>Hexapoda</taxon>
        <taxon>Insecta</taxon>
        <taxon>Pterygota</taxon>
        <taxon>Neoptera</taxon>
        <taxon>Endopterygota</taxon>
        <taxon>Diptera</taxon>
        <taxon>Nematocera</taxon>
        <taxon>Culicoidea</taxon>
        <taxon>Culicidae</taxon>
        <taxon>Anophelinae</taxon>
        <taxon>Anopheles</taxon>
    </lineage>
</organism>
<evidence type="ECO:0000256" key="7">
    <source>
        <dbReference type="ARBA" id="ARBA00057176"/>
    </source>
</evidence>
<evidence type="ECO:0000256" key="2">
    <source>
        <dbReference type="ARBA" id="ARBA00022491"/>
    </source>
</evidence>
<feature type="coiled-coil region" evidence="11">
    <location>
        <begin position="600"/>
        <end position="634"/>
    </location>
</feature>
<dbReference type="AlphaFoldDB" id="A0A8W7K680"/>
<keyword evidence="15" id="KW-1185">Reference proteome</keyword>
<reference evidence="14 15" key="1">
    <citation type="journal article" date="2017" name="G3 (Bethesda)">
        <title>The Physical Genome Mapping of Anopheles albimanus Corrected Scaffold Misassemblies and Identified Interarm Rearrangements in Genus Anopheles.</title>
        <authorList>
            <person name="Artemov G.N."/>
            <person name="Peery A.N."/>
            <person name="Jiang X."/>
            <person name="Tu Z."/>
            <person name="Stegniy V.N."/>
            <person name="Sharakhova M.V."/>
            <person name="Sharakhov I.V."/>
        </authorList>
    </citation>
    <scope>NUCLEOTIDE SEQUENCE [LARGE SCALE GENOMIC DNA]</scope>
    <source>
        <strain evidence="14 15">ALBI9_A</strain>
    </source>
</reference>
<keyword evidence="5" id="KW-0804">Transcription</keyword>
<evidence type="ECO:0000313" key="14">
    <source>
        <dbReference type="EnsemblMetazoa" id="AALB016350-PA"/>
    </source>
</evidence>
<dbReference type="Proteomes" id="UP000069272">
    <property type="component" value="Chromosome 2R"/>
</dbReference>
<feature type="region of interest" description="Disordered" evidence="12">
    <location>
        <begin position="17"/>
        <end position="85"/>
    </location>
</feature>
<proteinExistence type="predicted"/>
<dbReference type="Pfam" id="PF00010">
    <property type="entry name" value="HLH"/>
    <property type="match status" value="1"/>
</dbReference>
<dbReference type="PANTHER" id="PTHR11969">
    <property type="entry name" value="MAX DIMERIZATION, MAD"/>
    <property type="match status" value="1"/>
</dbReference>
<feature type="region of interest" description="Disordered" evidence="12">
    <location>
        <begin position="222"/>
        <end position="266"/>
    </location>
</feature>
<dbReference type="GO" id="GO:0000981">
    <property type="term" value="F:DNA-binding transcription factor activity, RNA polymerase II-specific"/>
    <property type="evidence" value="ECO:0007669"/>
    <property type="project" value="TreeGrafter"/>
</dbReference>
<name>A0A8W7K680_ANOAL</name>
<dbReference type="GO" id="GO:0000978">
    <property type="term" value="F:RNA polymerase II cis-regulatory region sequence-specific DNA binding"/>
    <property type="evidence" value="ECO:0007669"/>
    <property type="project" value="TreeGrafter"/>
</dbReference>
<dbReference type="GO" id="GO:0005634">
    <property type="term" value="C:nucleus"/>
    <property type="evidence" value="ECO:0007669"/>
    <property type="project" value="UniProtKB-SubCell"/>
</dbReference>
<dbReference type="Gene3D" id="4.10.280.10">
    <property type="entry name" value="Helix-loop-helix DNA-binding domain"/>
    <property type="match status" value="1"/>
</dbReference>
<evidence type="ECO:0000256" key="1">
    <source>
        <dbReference type="ARBA" id="ARBA00004123"/>
    </source>
</evidence>
<evidence type="ECO:0000256" key="5">
    <source>
        <dbReference type="ARBA" id="ARBA00023163"/>
    </source>
</evidence>
<comment type="function">
    <text evidence="7">Binds DNA as a heterodimer with MAX and represses transcription. Binds to the canonical E box sequence 5'-CACGTG-3' and, with higher affinity, to 5'-CACGCG-3'.</text>
</comment>
<feature type="region of interest" description="Disordered" evidence="12">
    <location>
        <begin position="724"/>
        <end position="754"/>
    </location>
</feature>
<dbReference type="InterPro" id="IPR036638">
    <property type="entry name" value="HLH_DNA-bd_sf"/>
</dbReference>
<evidence type="ECO:0000256" key="6">
    <source>
        <dbReference type="ARBA" id="ARBA00023242"/>
    </source>
</evidence>
<evidence type="ECO:0000256" key="10">
    <source>
        <dbReference type="ARBA" id="ARBA00083368"/>
    </source>
</evidence>
<dbReference type="InterPro" id="IPR011598">
    <property type="entry name" value="bHLH_dom"/>
</dbReference>
<keyword evidence="2" id="KW-0678">Repressor</keyword>
<evidence type="ECO:0000313" key="15">
    <source>
        <dbReference type="Proteomes" id="UP000069272"/>
    </source>
</evidence>
<dbReference type="CDD" id="cd11402">
    <property type="entry name" value="bHLHzip_Mnt"/>
    <property type="match status" value="1"/>
</dbReference>
<feature type="compositionally biased region" description="Basic residues" evidence="12">
    <location>
        <begin position="22"/>
        <end position="45"/>
    </location>
</feature>
<dbReference type="SUPFAM" id="SSF47459">
    <property type="entry name" value="HLH, helix-loop-helix DNA-binding domain"/>
    <property type="match status" value="1"/>
</dbReference>
<feature type="compositionally biased region" description="Low complexity" evidence="12">
    <location>
        <begin position="226"/>
        <end position="238"/>
    </location>
</feature>
<feature type="compositionally biased region" description="Polar residues" evidence="12">
    <location>
        <begin position="724"/>
        <end position="743"/>
    </location>
</feature>
<dbReference type="PROSITE" id="PS50888">
    <property type="entry name" value="BHLH"/>
    <property type="match status" value="1"/>
</dbReference>
<evidence type="ECO:0000256" key="8">
    <source>
        <dbReference type="ARBA" id="ARBA00062701"/>
    </source>
</evidence>
<evidence type="ECO:0000256" key="4">
    <source>
        <dbReference type="ARBA" id="ARBA00023125"/>
    </source>
</evidence>
<comment type="subunit">
    <text evidence="8">Efficient DNA binding requires dimerization with another bHLH protein. Binds DNA as a homodimer or a heterodimer with MAX.</text>
</comment>
<dbReference type="GO" id="GO:0046983">
    <property type="term" value="F:protein dimerization activity"/>
    <property type="evidence" value="ECO:0007669"/>
    <property type="project" value="InterPro"/>
</dbReference>
<accession>A0A8W7K680</accession>
<dbReference type="SMART" id="SM00353">
    <property type="entry name" value="HLH"/>
    <property type="match status" value="1"/>
</dbReference>
<dbReference type="EnsemblMetazoa" id="AALB016350-RB">
    <property type="protein sequence ID" value="AALB016350-PB"/>
    <property type="gene ID" value="AALB016350"/>
</dbReference>
<feature type="compositionally biased region" description="Low complexity" evidence="12">
    <location>
        <begin position="419"/>
        <end position="434"/>
    </location>
</feature>
<dbReference type="PANTHER" id="PTHR11969:SF99">
    <property type="entry name" value="MAX-BINDING PROTEIN MNT"/>
    <property type="match status" value="1"/>
</dbReference>
<comment type="subcellular location">
    <subcellularLocation>
        <location evidence="1">Nucleus</location>
    </subcellularLocation>
</comment>
<evidence type="ECO:0000256" key="3">
    <source>
        <dbReference type="ARBA" id="ARBA00023015"/>
    </source>
</evidence>
<feature type="compositionally biased region" description="Low complexity" evidence="12">
    <location>
        <begin position="744"/>
        <end position="754"/>
    </location>
</feature>
<feature type="region of interest" description="Disordered" evidence="12">
    <location>
        <begin position="413"/>
        <end position="434"/>
    </location>
</feature>
<dbReference type="RefSeq" id="XP_035780500.1">
    <property type="nucleotide sequence ID" value="XM_035924607.1"/>
</dbReference>
<sequence>MLSGLDTLLEAAKFLEQQEQQHHHHPHHHHHHGSHHQPQHQHHHLVQQGHTNVQQQSASVSRSHRTPPPLHQRHANGTATAPSSTTTATIVPTVYAATAAAAAAGTVTSATPTSATTISFVPVGGPGVGNGHDGGFSTPPLTVPSGTANLNGGVASNGSSTISTTKVLLNGLGVNGTSGTGTAAAGRLLSPTLVGLPAAGNGALFHLTPASVAAATTTTIVPRQQPSASISTTTTSPALLNPLTGSASRKRTLSNASSSSNAGAATTTATVLVSNGTAYVKDEPLVNGHSTAPPLVVISSNGGGSLMGGAVLQKHGSVNHVSTVASTSIASTTSSPMTIDLSTKHQPNMVPFHHHHTVTHPLVAPSTTPPSSALSSSSSTSSSSSSSTLTVSPVDVDSQSSLSLSNGGSIPNGYVTAHSNNNSSSSSNSNSNSSISANINSAGNLSSLAGTLSPLTTTTGTVVTNGVPSTGALPIGLNGVAVTVAAASSVPGSNNTAPGHHHTGLHHLPLELQQQVAAGLSAQGSQTAGAALFANIPARRRTTSSNSNGVGTREVHNKLEKNRRAHLKECFEQLKKQLSLQPDEKKISNLSILHAAIRHIQVLKRKEREFEHEMERLAKEKIAAQNRILLLKREITQMGDVDVSRLAPDTDMTPNPTTNGGSAGVVASGLNLVGTTVQSDRDQSSETVLVSGRNGIRYSSSSSLSSIATNASISTLPHQTTISPVLSISSPSRGSPALNRNSTSPPSSSSSSSLSSVASSLSVSSVSAASLMVPLSLTTKGGNVLEAHNISSTAPSTLKFSTGPLNGLNLSNSATALTVNGATVMNGTTGSTTTAQLPVIVGANGTANIVGITHSQLLATTAAGVNGSTAIQTIPLNLNVTSTTNVCNGMNGSAGLPTAAIISSAAGLHLAPSSAQALQLTTASSANSSSSSSTSNSIGTTAGITVSSGNSINGAFATAGGKTNASVYSAMPGVSVGNLMGMTGKELINGTINGKNGTVRTDTSKLEIIATQSPTNNATVVAANGTTGALDPPGTKVITYALTSVDKDSKMGVVYSPIQLLTQQGLRVIQQSPNGLATIELSAPSNVGNRLQLHLTH</sequence>